<dbReference type="InterPro" id="IPR006311">
    <property type="entry name" value="TAT_signal"/>
</dbReference>
<dbReference type="CDD" id="cd00161">
    <property type="entry name" value="beta-trefoil_Ricin-like"/>
    <property type="match status" value="1"/>
</dbReference>
<dbReference type="Gene3D" id="2.80.10.50">
    <property type="match status" value="1"/>
</dbReference>
<dbReference type="Pfam" id="PF14200">
    <property type="entry name" value="RicinB_lectin_2"/>
    <property type="match status" value="2"/>
</dbReference>
<dbReference type="EMBL" id="JADAQT010000065">
    <property type="protein sequence ID" value="MBE1875518.1"/>
    <property type="molecule type" value="Genomic_DNA"/>
</dbReference>
<comment type="caution">
    <text evidence="5">The sequence shown here is derived from an EMBL/GenBank/DDBJ whole genome shotgun (WGS) entry which is preliminary data.</text>
</comment>
<proteinExistence type="predicted"/>
<dbReference type="RefSeq" id="WP_192862089.1">
    <property type="nucleotide sequence ID" value="NZ_JADAQT010000065.1"/>
</dbReference>
<evidence type="ECO:0000313" key="6">
    <source>
        <dbReference type="Proteomes" id="UP000625527"/>
    </source>
</evidence>
<dbReference type="SMART" id="SM00458">
    <property type="entry name" value="RICIN"/>
    <property type="match status" value="1"/>
</dbReference>
<dbReference type="Pfam" id="PF05426">
    <property type="entry name" value="Alginate_lyase"/>
    <property type="match status" value="1"/>
</dbReference>
<protein>
    <submittedName>
        <fullName evidence="5">RICIN domain-containing protein</fullName>
    </submittedName>
</protein>
<evidence type="ECO:0000259" key="4">
    <source>
        <dbReference type="SMART" id="SM00458"/>
    </source>
</evidence>
<keyword evidence="2" id="KW-0456">Lyase</keyword>
<dbReference type="InterPro" id="IPR035992">
    <property type="entry name" value="Ricin_B-like_lectins"/>
</dbReference>
<evidence type="ECO:0000256" key="3">
    <source>
        <dbReference type="SAM" id="MobiDB-lite"/>
    </source>
</evidence>
<dbReference type="PROSITE" id="PS51318">
    <property type="entry name" value="TAT"/>
    <property type="match status" value="1"/>
</dbReference>
<feature type="region of interest" description="Disordered" evidence="3">
    <location>
        <begin position="520"/>
        <end position="546"/>
    </location>
</feature>
<evidence type="ECO:0000256" key="1">
    <source>
        <dbReference type="ARBA" id="ARBA00022729"/>
    </source>
</evidence>
<dbReference type="InterPro" id="IPR008397">
    <property type="entry name" value="Alginate_lyase_dom"/>
</dbReference>
<dbReference type="Gene3D" id="1.50.10.100">
    <property type="entry name" value="Chondroitin AC/alginate lyase"/>
    <property type="match status" value="1"/>
</dbReference>
<feature type="compositionally biased region" description="Polar residues" evidence="3">
    <location>
        <begin position="533"/>
        <end position="546"/>
    </location>
</feature>
<keyword evidence="6" id="KW-1185">Reference proteome</keyword>
<accession>A0ABR9MVV7</accession>
<dbReference type="InterPro" id="IPR000772">
    <property type="entry name" value="Ricin_B_lectin"/>
</dbReference>
<evidence type="ECO:0000256" key="2">
    <source>
        <dbReference type="ARBA" id="ARBA00023239"/>
    </source>
</evidence>
<gene>
    <name evidence="5" type="ORF">IHE71_07340</name>
</gene>
<feature type="domain" description="Ricin B lectin" evidence="4">
    <location>
        <begin position="418"/>
        <end position="546"/>
    </location>
</feature>
<evidence type="ECO:0000313" key="5">
    <source>
        <dbReference type="EMBL" id="MBE1875518.1"/>
    </source>
</evidence>
<dbReference type="SUPFAM" id="SSF50370">
    <property type="entry name" value="Ricin B-like lectins"/>
    <property type="match status" value="1"/>
</dbReference>
<reference evidence="5 6" key="1">
    <citation type="submission" date="2020-10" db="EMBL/GenBank/DDBJ databases">
        <title>Myceligenerans pegani sp. nov., an endophytic actinomycete isolated from Peganum harmala L. in Xinjiang, China.</title>
        <authorList>
            <person name="Xin L."/>
        </authorList>
    </citation>
    <scope>NUCLEOTIDE SEQUENCE [LARGE SCALE GENOMIC DNA]</scope>
    <source>
        <strain evidence="5 6">TRM65318</strain>
    </source>
</reference>
<dbReference type="PROSITE" id="PS50231">
    <property type="entry name" value="RICIN_B_LECTIN"/>
    <property type="match status" value="1"/>
</dbReference>
<dbReference type="SUPFAM" id="SSF48230">
    <property type="entry name" value="Chondroitin AC/alginate lyase"/>
    <property type="match status" value="1"/>
</dbReference>
<name>A0ABR9MVV7_9MICO</name>
<organism evidence="5 6">
    <name type="scientific">Myceligenerans pegani</name>
    <dbReference type="NCBI Taxonomy" id="2776917"/>
    <lineage>
        <taxon>Bacteria</taxon>
        <taxon>Bacillati</taxon>
        <taxon>Actinomycetota</taxon>
        <taxon>Actinomycetes</taxon>
        <taxon>Micrococcales</taxon>
        <taxon>Promicromonosporaceae</taxon>
        <taxon>Myceligenerans</taxon>
    </lineage>
</organism>
<sequence>MSPTPPPPRVSRTAPLARIPVSRRTVLGAAAATPLLAWLASSIPAAAVAAHPSMLHTAAGLSTVADRVAAGSQPWTGGWDRLVANGRSSASWNPRPLETVVRGGDGSNYGQMMGDIAAAYQNALRWHIGGDRAHGDAAVRILNAWSGTLTTVTGNADRFLASGIYGYQWANAAELMRGYSGFDVGRFRSMLLNVFHPMCEHFLTNHNDAVITNYWANWDLCNMAAILSIGIFTDRDDLVSRALDYFENGAGNGSIEHAVPFVYDDEGLAQWQESGRDQAHSIMGIGLMGTFCEMAWHQGVDCYGYGGNRFLKAAEYVAKYNLGHDVPFTDYTWQSGPNTTAPHVGWHTHTEISSNSRGQVRPVWDMILGHYQGRRGLAAPWTQQIAESVRPDGGGGDYGPDSGGYDALGFTTLMHAPPTTVRIINVATGKCLDGLGRTTDGAAAGQWAGSSSANQRWVRTASGGYTRFRNAATGLYLDGMGRTADGAAVGQWSGSGSANQQWQVDDRRLRNRATGLYLDGMGRTTDGDDAGQWRSSTSTNQQWRIG</sequence>
<dbReference type="InterPro" id="IPR008929">
    <property type="entry name" value="Chondroitin_lyas"/>
</dbReference>
<dbReference type="Proteomes" id="UP000625527">
    <property type="component" value="Unassembled WGS sequence"/>
</dbReference>
<keyword evidence="1" id="KW-0732">Signal</keyword>